<feature type="chain" id="PRO_5042552193" evidence="10">
    <location>
        <begin position="30"/>
        <end position="948"/>
    </location>
</feature>
<evidence type="ECO:0000256" key="2">
    <source>
        <dbReference type="ARBA" id="ARBA00022448"/>
    </source>
</evidence>
<keyword evidence="10" id="KW-0732">Signal</keyword>
<dbReference type="InterPro" id="IPR008969">
    <property type="entry name" value="CarboxyPept-like_regulatory"/>
</dbReference>
<dbReference type="AlphaFoldDB" id="A0AAJ6BFE1"/>
<keyword evidence="3 8" id="KW-1134">Transmembrane beta strand</keyword>
<evidence type="ECO:0000256" key="6">
    <source>
        <dbReference type="ARBA" id="ARBA00023136"/>
    </source>
</evidence>
<protein>
    <submittedName>
        <fullName evidence="13">TonB-dependent receptor</fullName>
    </submittedName>
</protein>
<dbReference type="PANTHER" id="PTHR40980">
    <property type="entry name" value="PLUG DOMAIN-CONTAINING PROTEIN"/>
    <property type="match status" value="1"/>
</dbReference>
<dbReference type="Pfam" id="PF13715">
    <property type="entry name" value="CarbopepD_reg_2"/>
    <property type="match status" value="1"/>
</dbReference>
<evidence type="ECO:0000259" key="12">
    <source>
        <dbReference type="Pfam" id="PF07715"/>
    </source>
</evidence>
<dbReference type="EMBL" id="CP119311">
    <property type="protein sequence ID" value="WEK34177.1"/>
    <property type="molecule type" value="Genomic_DNA"/>
</dbReference>
<dbReference type="SUPFAM" id="SSF56935">
    <property type="entry name" value="Porins"/>
    <property type="match status" value="1"/>
</dbReference>
<dbReference type="InterPro" id="IPR039426">
    <property type="entry name" value="TonB-dep_rcpt-like"/>
</dbReference>
<evidence type="ECO:0000256" key="10">
    <source>
        <dbReference type="SAM" id="SignalP"/>
    </source>
</evidence>
<proteinExistence type="inferred from homology"/>
<dbReference type="Proteomes" id="UP001220610">
    <property type="component" value="Chromosome"/>
</dbReference>
<reference evidence="13" key="1">
    <citation type="submission" date="2023-03" db="EMBL/GenBank/DDBJ databases">
        <title>Andean soil-derived lignocellulolytic bacterial consortium as a source of novel taxa and putative plastic-active enzymes.</title>
        <authorList>
            <person name="Diaz-Garcia L."/>
            <person name="Chuvochina M."/>
            <person name="Feuerriegel G."/>
            <person name="Bunk B."/>
            <person name="Sproer C."/>
            <person name="Streit W.R."/>
            <person name="Rodriguez L.M."/>
            <person name="Overmann J."/>
            <person name="Jimenez D.J."/>
        </authorList>
    </citation>
    <scope>NUCLEOTIDE SEQUENCE</scope>
    <source>
        <strain evidence="13">MAG 7</strain>
    </source>
</reference>
<feature type="domain" description="TonB-dependent receptor-like beta-barrel" evidence="11">
    <location>
        <begin position="457"/>
        <end position="915"/>
    </location>
</feature>
<keyword evidence="13" id="KW-0675">Receptor</keyword>
<dbReference type="InterPro" id="IPR010104">
    <property type="entry name" value="TonB_rcpt_bac"/>
</dbReference>
<gene>
    <name evidence="13" type="ORF">P0Y53_16945</name>
</gene>
<comment type="similarity">
    <text evidence="8 9">Belongs to the TonB-dependent receptor family.</text>
</comment>
<dbReference type="PROSITE" id="PS52016">
    <property type="entry name" value="TONB_DEPENDENT_REC_3"/>
    <property type="match status" value="1"/>
</dbReference>
<evidence type="ECO:0000313" key="13">
    <source>
        <dbReference type="EMBL" id="WEK34177.1"/>
    </source>
</evidence>
<dbReference type="SUPFAM" id="SSF49464">
    <property type="entry name" value="Carboxypeptidase regulatory domain-like"/>
    <property type="match status" value="1"/>
</dbReference>
<dbReference type="PANTHER" id="PTHR40980:SF4">
    <property type="entry name" value="TONB-DEPENDENT RECEPTOR-LIKE BETA-BARREL DOMAIN-CONTAINING PROTEIN"/>
    <property type="match status" value="1"/>
</dbReference>
<evidence type="ECO:0000256" key="9">
    <source>
        <dbReference type="RuleBase" id="RU003357"/>
    </source>
</evidence>
<sequence>MNRSTCLTLSRRLYLVLFFLCAFGPFAVAQSGAGIISGRVTDIDGTPLPGASVQLKGTSTGVASNQTGNYSFFGLNAGKHNIVVSYMGFDTKDTTVDLAAGQSLVLNFLLSTGKTGLRTVLVTASREGQAKALNQQRIADNIKQVISADLMGRFPDLNVAEALQRLPGVTIGRNKGEGATIQLRGTPGGFTNINVNGEQIMGTSESGERNASLDGYSVDVLSSMEVVKTLTPDLDGDAIAGVVNLKTPVAAGLKPRISADGGLGYNGLREKLNGIGNFSYGQRFFANAKNQNGALGLILNGSYYQTKNGYDALQAEVWELVKWNGGADSTYFPTDTRFIYYDATRIRKGASATLDYTFGPNANIVANVMYNNLNDENTRFRKRSRMRADSRLIREDDGTWTHSRGTAYSEAKDQVENTDNINYSLEGEVRTGKWKIDGGAFYTQSKFTNEAQSYNFITGRVPLELTDWNTDYIMMTGADWKNDASLYSFNTANGMEADYFNTKGSNVTGRMNFTLDYGQSGSGQLKFGAKYKRMKNQRWRPNEYASWDYTGAAADGALSNFIGSSNLSSDMLDGNFDFGYPVDRDKAKAFFEANRGTNFAMNTNTVRVSTDTYFYDAMEEVTSAYVMNRVQLDKLMFLAGVRAEWTSVNYDGNIVEIDAAGLHTATSPINKTNTYVNILPNVQVKYDLTSSSLVRAALTYGYSRPTFTQLVPGRIINIAGMTIEDGNPDLKPAFSTNFDLMFEKYLKNLGILSAGVFYKKIDEFQYRNVITLTGDEFEGATAYQGYRWGRTLNGDVANVYGVELNAQSNLTFLPGVLKGITVMANYTWAYSNADAQERKDLRLPGQAVNTANGSLSWAYKGFTIQGNLNFNDKYTMLLGANDDTDPIRDSRVQIDANSSYRINKHFTVYVEAVNLTNAPQRTFLGVENRIYGKQYYGTWGRMGVKFRL</sequence>
<feature type="domain" description="TonB-dependent receptor plug" evidence="12">
    <location>
        <begin position="143"/>
        <end position="242"/>
    </location>
</feature>
<keyword evidence="4 8" id="KW-0812">Transmembrane</keyword>
<feature type="signal peptide" evidence="10">
    <location>
        <begin position="1"/>
        <end position="29"/>
    </location>
</feature>
<dbReference type="InterPro" id="IPR036942">
    <property type="entry name" value="Beta-barrel_TonB_sf"/>
</dbReference>
<keyword evidence="2 8" id="KW-0813">Transport</keyword>
<dbReference type="GO" id="GO:0009279">
    <property type="term" value="C:cell outer membrane"/>
    <property type="evidence" value="ECO:0007669"/>
    <property type="project" value="UniProtKB-SubCell"/>
</dbReference>
<accession>A0AAJ6BFE1</accession>
<evidence type="ECO:0000256" key="8">
    <source>
        <dbReference type="PROSITE-ProRule" id="PRU01360"/>
    </source>
</evidence>
<name>A0AAJ6BFE1_9BACT</name>
<keyword evidence="6 8" id="KW-0472">Membrane</keyword>
<evidence type="ECO:0000313" key="14">
    <source>
        <dbReference type="Proteomes" id="UP001220610"/>
    </source>
</evidence>
<evidence type="ECO:0000256" key="7">
    <source>
        <dbReference type="ARBA" id="ARBA00023237"/>
    </source>
</evidence>
<dbReference type="Pfam" id="PF00593">
    <property type="entry name" value="TonB_dep_Rec_b-barrel"/>
    <property type="match status" value="1"/>
</dbReference>
<dbReference type="InterPro" id="IPR037066">
    <property type="entry name" value="Plug_dom_sf"/>
</dbReference>
<dbReference type="InterPro" id="IPR012910">
    <property type="entry name" value="Plug_dom"/>
</dbReference>
<dbReference type="Gene3D" id="2.40.170.20">
    <property type="entry name" value="TonB-dependent receptor, beta-barrel domain"/>
    <property type="match status" value="1"/>
</dbReference>
<evidence type="ECO:0000256" key="4">
    <source>
        <dbReference type="ARBA" id="ARBA00022692"/>
    </source>
</evidence>
<organism evidence="13 14">
    <name type="scientific">Candidatus Pseudobacter hemicellulosilyticus</name>
    <dbReference type="NCBI Taxonomy" id="3121375"/>
    <lineage>
        <taxon>Bacteria</taxon>
        <taxon>Pseudomonadati</taxon>
        <taxon>Bacteroidota</taxon>
        <taxon>Chitinophagia</taxon>
        <taxon>Chitinophagales</taxon>
        <taxon>Chitinophagaceae</taxon>
        <taxon>Pseudobacter</taxon>
    </lineage>
</organism>
<dbReference type="Gene3D" id="2.170.130.10">
    <property type="entry name" value="TonB-dependent receptor, plug domain"/>
    <property type="match status" value="1"/>
</dbReference>
<dbReference type="Gene3D" id="2.60.40.1120">
    <property type="entry name" value="Carboxypeptidase-like, regulatory domain"/>
    <property type="match status" value="1"/>
</dbReference>
<evidence type="ECO:0000256" key="1">
    <source>
        <dbReference type="ARBA" id="ARBA00004571"/>
    </source>
</evidence>
<evidence type="ECO:0000256" key="5">
    <source>
        <dbReference type="ARBA" id="ARBA00023077"/>
    </source>
</evidence>
<dbReference type="NCBIfam" id="TIGR01782">
    <property type="entry name" value="TonB-Xanth-Caul"/>
    <property type="match status" value="1"/>
</dbReference>
<keyword evidence="5 9" id="KW-0798">TonB box</keyword>
<evidence type="ECO:0000256" key="3">
    <source>
        <dbReference type="ARBA" id="ARBA00022452"/>
    </source>
</evidence>
<dbReference type="InterPro" id="IPR000531">
    <property type="entry name" value="Beta-barrel_TonB"/>
</dbReference>
<dbReference type="Pfam" id="PF07715">
    <property type="entry name" value="Plug"/>
    <property type="match status" value="1"/>
</dbReference>
<keyword evidence="7 8" id="KW-0998">Cell outer membrane</keyword>
<comment type="subcellular location">
    <subcellularLocation>
        <location evidence="1 8">Cell outer membrane</location>
        <topology evidence="1 8">Multi-pass membrane protein</topology>
    </subcellularLocation>
</comment>
<evidence type="ECO:0000259" key="11">
    <source>
        <dbReference type="Pfam" id="PF00593"/>
    </source>
</evidence>